<dbReference type="InterPro" id="IPR041121">
    <property type="entry name" value="SDH_C"/>
</dbReference>
<dbReference type="GO" id="GO:0005829">
    <property type="term" value="C:cytosol"/>
    <property type="evidence" value="ECO:0007669"/>
    <property type="project" value="TreeGrafter"/>
</dbReference>
<dbReference type="PANTHER" id="PTHR21089">
    <property type="entry name" value="SHIKIMATE DEHYDROGENASE"/>
    <property type="match status" value="1"/>
</dbReference>
<dbReference type="Proteomes" id="UP000319931">
    <property type="component" value="Unassembled WGS sequence"/>
</dbReference>
<keyword evidence="7" id="KW-0028">Amino-acid biosynthesis</keyword>
<dbReference type="Gene3D" id="3.40.50.720">
    <property type="entry name" value="NAD(P)-binding Rossmann-like Domain"/>
    <property type="match status" value="1"/>
</dbReference>
<dbReference type="InterPro" id="IPR036291">
    <property type="entry name" value="NAD(P)-bd_dom_sf"/>
</dbReference>
<dbReference type="GO" id="GO:0050661">
    <property type="term" value="F:NADP binding"/>
    <property type="evidence" value="ECO:0007669"/>
    <property type="project" value="TreeGrafter"/>
</dbReference>
<feature type="binding site" evidence="7">
    <location>
        <position position="211"/>
    </location>
    <ligand>
        <name>NADP(+)</name>
        <dbReference type="ChEBI" id="CHEBI:58349"/>
    </ligand>
</feature>
<dbReference type="Pfam" id="PF08501">
    <property type="entry name" value="Shikimate_dh_N"/>
    <property type="match status" value="1"/>
</dbReference>
<dbReference type="InterPro" id="IPR013708">
    <property type="entry name" value="Shikimate_DH-bd_N"/>
</dbReference>
<comment type="function">
    <text evidence="7">Involved in the biosynthesis of the chorismate, which leads to the biosynthesis of aromatic amino acids. Catalyzes the reversible NADPH linked reduction of 3-dehydroshikimate (DHSA) to yield shikimate (SA).</text>
</comment>
<keyword evidence="5 7" id="KW-0057">Aromatic amino acid biosynthesis</keyword>
<dbReference type="GO" id="GO:0008652">
    <property type="term" value="P:amino acid biosynthetic process"/>
    <property type="evidence" value="ECO:0007669"/>
    <property type="project" value="UniProtKB-KW"/>
</dbReference>
<dbReference type="PANTHER" id="PTHR21089:SF1">
    <property type="entry name" value="BIFUNCTIONAL 3-DEHYDROQUINATE DEHYDRATASE_SHIKIMATE DEHYDROGENASE, CHLOROPLASTIC"/>
    <property type="match status" value="1"/>
</dbReference>
<proteinExistence type="inferred from homology"/>
<feature type="binding site" evidence="7">
    <location>
        <position position="87"/>
    </location>
    <ligand>
        <name>shikimate</name>
        <dbReference type="ChEBI" id="CHEBI:36208"/>
    </ligand>
</feature>
<keyword evidence="12" id="KW-1185">Reference proteome</keyword>
<dbReference type="InterPro" id="IPR022893">
    <property type="entry name" value="Shikimate_DH_fam"/>
</dbReference>
<dbReference type="SUPFAM" id="SSF51735">
    <property type="entry name" value="NAD(P)-binding Rossmann-fold domains"/>
    <property type="match status" value="1"/>
</dbReference>
<reference evidence="11 12" key="1">
    <citation type="journal article" date="2019" name="Environ. Microbiol.">
        <title>Species interactions and distinct microbial communities in high Arctic permafrost affected cryosols are associated with the CH4 and CO2 gas fluxes.</title>
        <authorList>
            <person name="Altshuler I."/>
            <person name="Hamel J."/>
            <person name="Turney S."/>
            <person name="Magnuson E."/>
            <person name="Levesque R."/>
            <person name="Greer C."/>
            <person name="Whyte L.G."/>
        </authorList>
    </citation>
    <scope>NUCLEOTIDE SEQUENCE [LARGE SCALE GENOMIC DNA]</scope>
    <source>
        <strain evidence="11 12">E6.1</strain>
    </source>
</reference>
<feature type="binding site" evidence="7">
    <location>
        <begin position="14"/>
        <end position="16"/>
    </location>
    <ligand>
        <name>shikimate</name>
        <dbReference type="ChEBI" id="CHEBI:36208"/>
    </ligand>
</feature>
<sequence length="270" mass="28018">MMLAEVIGDPIAHSKSALIHGFWIERLSLDAEYQLCEVKPDGLGAYIAARTADPAWRGCNVTIPHKLAIFDHVADPGGVRATIGAANTVFRGEDGALILTNTDAAGFYAPINQLDLTGAPVVVVGAGGAARAVLFALARLGVGPVTILNRNVLKAAALLSSFGLKGKALPLDATLPPAALLVNASALGMVGQPPLALDLTPLPQDAVVYDVVYAPLETALLAAARERELDTVDGLDMLIGQAALAFELFFGVAPPRDEASDDELRALLTA</sequence>
<evidence type="ECO:0000256" key="7">
    <source>
        <dbReference type="HAMAP-Rule" id="MF_00222"/>
    </source>
</evidence>
<accession>A0A502FT05</accession>
<dbReference type="EMBL" id="RCZC01000003">
    <property type="protein sequence ID" value="TPG52727.1"/>
    <property type="molecule type" value="Genomic_DNA"/>
</dbReference>
<dbReference type="Pfam" id="PF18317">
    <property type="entry name" value="SDH_C"/>
    <property type="match status" value="1"/>
</dbReference>
<feature type="domain" description="SDH C-terminal" evidence="10">
    <location>
        <begin position="234"/>
        <end position="257"/>
    </location>
</feature>
<evidence type="ECO:0000256" key="6">
    <source>
        <dbReference type="ARBA" id="ARBA00049442"/>
    </source>
</evidence>
<feature type="active site" description="Proton acceptor" evidence="7">
    <location>
        <position position="66"/>
    </location>
</feature>
<dbReference type="UniPathway" id="UPA00053">
    <property type="reaction ID" value="UER00087"/>
</dbReference>
<comment type="subunit">
    <text evidence="7">Homodimer.</text>
</comment>
<dbReference type="HAMAP" id="MF_00222">
    <property type="entry name" value="Shikimate_DH_AroE"/>
    <property type="match status" value="1"/>
</dbReference>
<feature type="binding site" evidence="7">
    <location>
        <position position="103"/>
    </location>
    <ligand>
        <name>shikimate</name>
        <dbReference type="ChEBI" id="CHEBI:36208"/>
    </ligand>
</feature>
<feature type="domain" description="Quinate/shikimate 5-dehydrogenase/glutamyl-tRNA reductase" evidence="8">
    <location>
        <begin position="115"/>
        <end position="171"/>
    </location>
</feature>
<dbReference type="CDD" id="cd01065">
    <property type="entry name" value="NAD_bind_Shikimate_DH"/>
    <property type="match status" value="1"/>
</dbReference>
<dbReference type="InterPro" id="IPR006151">
    <property type="entry name" value="Shikm_DH/Glu-tRNA_Rdtase"/>
</dbReference>
<dbReference type="EC" id="1.1.1.25" evidence="2 7"/>
<dbReference type="InterPro" id="IPR046346">
    <property type="entry name" value="Aminoacid_DH-like_N_sf"/>
</dbReference>
<dbReference type="GO" id="GO:0009423">
    <property type="term" value="P:chorismate biosynthetic process"/>
    <property type="evidence" value="ECO:0007669"/>
    <property type="project" value="UniProtKB-UniRule"/>
</dbReference>
<evidence type="ECO:0000256" key="4">
    <source>
        <dbReference type="ARBA" id="ARBA00023002"/>
    </source>
</evidence>
<comment type="caution">
    <text evidence="11">The sequence shown here is derived from an EMBL/GenBank/DDBJ whole genome shotgun (WGS) entry which is preliminary data.</text>
</comment>
<dbReference type="OrthoDB" id="9792692at2"/>
<comment type="similarity">
    <text evidence="7">Belongs to the shikimate dehydrogenase family.</text>
</comment>
<feature type="domain" description="Shikimate dehydrogenase substrate binding N-terminal" evidence="9">
    <location>
        <begin position="6"/>
        <end position="89"/>
    </location>
</feature>
<dbReference type="AlphaFoldDB" id="A0A502FT05"/>
<protein>
    <recommendedName>
        <fullName evidence="2 7">Shikimate dehydrogenase (NADP(+))</fullName>
        <shortName evidence="7">SDH</shortName>
        <ecNumber evidence="2 7">1.1.1.25</ecNumber>
    </recommendedName>
</protein>
<feature type="binding site" evidence="7">
    <location>
        <position position="62"/>
    </location>
    <ligand>
        <name>shikimate</name>
        <dbReference type="ChEBI" id="CHEBI:36208"/>
    </ligand>
</feature>
<organism evidence="11 12">
    <name type="scientific">Sphingomonas glacialis</name>
    <dbReference type="NCBI Taxonomy" id="658225"/>
    <lineage>
        <taxon>Bacteria</taxon>
        <taxon>Pseudomonadati</taxon>
        <taxon>Pseudomonadota</taxon>
        <taxon>Alphaproteobacteria</taxon>
        <taxon>Sphingomonadales</taxon>
        <taxon>Sphingomonadaceae</taxon>
        <taxon>Sphingomonas</taxon>
    </lineage>
</organism>
<evidence type="ECO:0000313" key="12">
    <source>
        <dbReference type="Proteomes" id="UP000319931"/>
    </source>
</evidence>
<dbReference type="Pfam" id="PF01488">
    <property type="entry name" value="Shikimate_DH"/>
    <property type="match status" value="1"/>
</dbReference>
<keyword evidence="4 7" id="KW-0560">Oxidoreductase</keyword>
<gene>
    <name evidence="7" type="primary">aroE</name>
    <name evidence="11" type="ORF">EAH76_12685</name>
</gene>
<feature type="binding site" evidence="7">
    <location>
        <begin position="125"/>
        <end position="129"/>
    </location>
    <ligand>
        <name>NADP(+)</name>
        <dbReference type="ChEBI" id="CHEBI:58349"/>
    </ligand>
</feature>
<comment type="catalytic activity">
    <reaction evidence="6 7">
        <text>shikimate + NADP(+) = 3-dehydroshikimate + NADPH + H(+)</text>
        <dbReference type="Rhea" id="RHEA:17737"/>
        <dbReference type="ChEBI" id="CHEBI:15378"/>
        <dbReference type="ChEBI" id="CHEBI:16630"/>
        <dbReference type="ChEBI" id="CHEBI:36208"/>
        <dbReference type="ChEBI" id="CHEBI:57783"/>
        <dbReference type="ChEBI" id="CHEBI:58349"/>
        <dbReference type="EC" id="1.1.1.25"/>
    </reaction>
</comment>
<comment type="caution">
    <text evidence="7">Lacks conserved residue(s) required for the propagation of feature annotation.</text>
</comment>
<evidence type="ECO:0000259" key="10">
    <source>
        <dbReference type="Pfam" id="PF18317"/>
    </source>
</evidence>
<evidence type="ECO:0000256" key="5">
    <source>
        <dbReference type="ARBA" id="ARBA00023141"/>
    </source>
</evidence>
<dbReference type="GO" id="GO:0009073">
    <property type="term" value="P:aromatic amino acid family biosynthetic process"/>
    <property type="evidence" value="ECO:0007669"/>
    <property type="project" value="UniProtKB-KW"/>
</dbReference>
<evidence type="ECO:0000259" key="9">
    <source>
        <dbReference type="Pfam" id="PF08501"/>
    </source>
</evidence>
<dbReference type="RefSeq" id="WP_140850645.1">
    <property type="nucleotide sequence ID" value="NZ_RCZC01000003.1"/>
</dbReference>
<evidence type="ECO:0000256" key="3">
    <source>
        <dbReference type="ARBA" id="ARBA00022857"/>
    </source>
</evidence>
<evidence type="ECO:0000256" key="2">
    <source>
        <dbReference type="ARBA" id="ARBA00012962"/>
    </source>
</evidence>
<dbReference type="Gene3D" id="3.40.50.10860">
    <property type="entry name" value="Leucine Dehydrogenase, chain A, domain 1"/>
    <property type="match status" value="1"/>
</dbReference>
<feature type="binding site" evidence="7">
    <location>
        <position position="241"/>
    </location>
    <ligand>
        <name>shikimate</name>
        <dbReference type="ChEBI" id="CHEBI:36208"/>
    </ligand>
</feature>
<dbReference type="SUPFAM" id="SSF53223">
    <property type="entry name" value="Aminoacid dehydrogenase-like, N-terminal domain"/>
    <property type="match status" value="1"/>
</dbReference>
<feature type="binding site" evidence="7">
    <location>
        <position position="234"/>
    </location>
    <ligand>
        <name>NADP(+)</name>
        <dbReference type="ChEBI" id="CHEBI:58349"/>
    </ligand>
</feature>
<evidence type="ECO:0000259" key="8">
    <source>
        <dbReference type="Pfam" id="PF01488"/>
    </source>
</evidence>
<feature type="binding site" evidence="7">
    <location>
        <position position="213"/>
    </location>
    <ligand>
        <name>shikimate</name>
        <dbReference type="ChEBI" id="CHEBI:36208"/>
    </ligand>
</feature>
<evidence type="ECO:0000313" key="11">
    <source>
        <dbReference type="EMBL" id="TPG52727.1"/>
    </source>
</evidence>
<comment type="pathway">
    <text evidence="1 7">Metabolic intermediate biosynthesis; chorismate biosynthesis; chorismate from D-erythrose 4-phosphate and phosphoenolpyruvate: step 4/7.</text>
</comment>
<dbReference type="GO" id="GO:0004764">
    <property type="term" value="F:shikimate 3-dehydrogenase (NADP+) activity"/>
    <property type="evidence" value="ECO:0007669"/>
    <property type="project" value="UniProtKB-UniRule"/>
</dbReference>
<dbReference type="GO" id="GO:0019632">
    <property type="term" value="P:shikimate metabolic process"/>
    <property type="evidence" value="ECO:0007669"/>
    <property type="project" value="TreeGrafter"/>
</dbReference>
<evidence type="ECO:0000256" key="1">
    <source>
        <dbReference type="ARBA" id="ARBA00004871"/>
    </source>
</evidence>
<keyword evidence="3 7" id="KW-0521">NADP</keyword>
<name>A0A502FT05_9SPHN</name>